<evidence type="ECO:0000256" key="5">
    <source>
        <dbReference type="ARBA" id="ARBA00022691"/>
    </source>
</evidence>
<keyword evidence="4" id="KW-0808">Transferase</keyword>
<feature type="compositionally biased region" description="Basic and acidic residues" evidence="7">
    <location>
        <begin position="486"/>
        <end position="497"/>
    </location>
</feature>
<dbReference type="GO" id="GO:0005730">
    <property type="term" value="C:nucleolus"/>
    <property type="evidence" value="ECO:0007669"/>
    <property type="project" value="TreeGrafter"/>
</dbReference>
<dbReference type="AlphaFoldDB" id="B8AWS5"/>
<dbReference type="STRING" id="39946.B8AWS5"/>
<name>B8AWS5_ORYSI</name>
<dbReference type="PANTHER" id="PTHR10920:SF13">
    <property type="entry name" value="PRE-RRNA 2'-O-RIBOSE RNA METHYLTRANSFERASE FTSJ3"/>
    <property type="match status" value="1"/>
</dbReference>
<dbReference type="InterPro" id="IPR050082">
    <property type="entry name" value="RNA_methyltr_RlmE"/>
</dbReference>
<feature type="region of interest" description="Disordered" evidence="7">
    <location>
        <begin position="385"/>
        <end position="458"/>
    </location>
</feature>
<evidence type="ECO:0000256" key="6">
    <source>
        <dbReference type="ARBA" id="ARBA00023242"/>
    </source>
</evidence>
<evidence type="ECO:0000313" key="11">
    <source>
        <dbReference type="EMBL" id="EEC79712.1"/>
    </source>
</evidence>
<evidence type="ECO:0000256" key="7">
    <source>
        <dbReference type="SAM" id="MobiDB-lite"/>
    </source>
</evidence>
<feature type="domain" description="DUF3381" evidence="10">
    <location>
        <begin position="182"/>
        <end position="330"/>
    </location>
</feature>
<evidence type="ECO:0000259" key="10">
    <source>
        <dbReference type="Pfam" id="PF11861"/>
    </source>
</evidence>
<dbReference type="Gramene" id="BGIOSGA020377-TA">
    <property type="protein sequence ID" value="BGIOSGA020377-PA"/>
    <property type="gene ID" value="BGIOSGA020377"/>
</dbReference>
<evidence type="ECO:0000259" key="8">
    <source>
        <dbReference type="Pfam" id="PF01728"/>
    </source>
</evidence>
<keyword evidence="3" id="KW-0489">Methyltransferase</keyword>
<dbReference type="PANTHER" id="PTHR10920">
    <property type="entry name" value="RIBOSOMAL RNA METHYLTRANSFERASE"/>
    <property type="match status" value="1"/>
</dbReference>
<keyword evidence="6" id="KW-0539">Nucleus</keyword>
<dbReference type="InterPro" id="IPR024576">
    <property type="entry name" value="rRNA_MeTfrase_Spb1_DUF3381"/>
</dbReference>
<dbReference type="Gene3D" id="3.40.50.150">
    <property type="entry name" value="Vaccinia Virus protein VP39"/>
    <property type="match status" value="1"/>
</dbReference>
<feature type="region of interest" description="Disordered" evidence="7">
    <location>
        <begin position="310"/>
        <end position="343"/>
    </location>
</feature>
<proteinExistence type="inferred from homology"/>
<keyword evidence="12" id="KW-1185">Reference proteome</keyword>
<dbReference type="GO" id="GO:0008650">
    <property type="term" value="F:rRNA (uridine-2'-O-)-methyltransferase activity"/>
    <property type="evidence" value="ECO:0007669"/>
    <property type="project" value="TreeGrafter"/>
</dbReference>
<dbReference type="GO" id="GO:0016435">
    <property type="term" value="F:rRNA (guanine) methyltransferase activity"/>
    <property type="evidence" value="ECO:0007669"/>
    <property type="project" value="TreeGrafter"/>
</dbReference>
<protein>
    <recommendedName>
        <fullName evidence="13">rRNA methyltransferase</fullName>
    </recommendedName>
</protein>
<dbReference type="InterPro" id="IPR015507">
    <property type="entry name" value="rRNA-MeTfrase_E"/>
</dbReference>
<dbReference type="Pfam" id="PF11861">
    <property type="entry name" value="DUF3381"/>
    <property type="match status" value="1"/>
</dbReference>
<feature type="domain" description="Ribosomal RNA methyltransferase SPB1-like C-terminal" evidence="9">
    <location>
        <begin position="503"/>
        <end position="702"/>
    </location>
</feature>
<feature type="domain" description="Ribosomal RNA methyltransferase FtsJ" evidence="8">
    <location>
        <begin position="22"/>
        <end position="174"/>
    </location>
</feature>
<reference evidence="11 12" key="1">
    <citation type="journal article" date="2005" name="PLoS Biol.">
        <title>The genomes of Oryza sativa: a history of duplications.</title>
        <authorList>
            <person name="Yu J."/>
            <person name="Wang J."/>
            <person name="Lin W."/>
            <person name="Li S."/>
            <person name="Li H."/>
            <person name="Zhou J."/>
            <person name="Ni P."/>
            <person name="Dong W."/>
            <person name="Hu S."/>
            <person name="Zeng C."/>
            <person name="Zhang J."/>
            <person name="Zhang Y."/>
            <person name="Li R."/>
            <person name="Xu Z."/>
            <person name="Li S."/>
            <person name="Li X."/>
            <person name="Zheng H."/>
            <person name="Cong L."/>
            <person name="Lin L."/>
            <person name="Yin J."/>
            <person name="Geng J."/>
            <person name="Li G."/>
            <person name="Shi J."/>
            <person name="Liu J."/>
            <person name="Lv H."/>
            <person name="Li J."/>
            <person name="Wang J."/>
            <person name="Deng Y."/>
            <person name="Ran L."/>
            <person name="Shi X."/>
            <person name="Wang X."/>
            <person name="Wu Q."/>
            <person name="Li C."/>
            <person name="Ren X."/>
            <person name="Wang J."/>
            <person name="Wang X."/>
            <person name="Li D."/>
            <person name="Liu D."/>
            <person name="Zhang X."/>
            <person name="Ji Z."/>
            <person name="Zhao W."/>
            <person name="Sun Y."/>
            <person name="Zhang Z."/>
            <person name="Bao J."/>
            <person name="Han Y."/>
            <person name="Dong L."/>
            <person name="Ji J."/>
            <person name="Chen P."/>
            <person name="Wu S."/>
            <person name="Liu J."/>
            <person name="Xiao Y."/>
            <person name="Bu D."/>
            <person name="Tan J."/>
            <person name="Yang L."/>
            <person name="Ye C."/>
            <person name="Zhang J."/>
            <person name="Xu J."/>
            <person name="Zhou Y."/>
            <person name="Yu Y."/>
            <person name="Zhang B."/>
            <person name="Zhuang S."/>
            <person name="Wei H."/>
            <person name="Liu B."/>
            <person name="Lei M."/>
            <person name="Yu H."/>
            <person name="Li Y."/>
            <person name="Xu H."/>
            <person name="Wei S."/>
            <person name="He X."/>
            <person name="Fang L."/>
            <person name="Zhang Z."/>
            <person name="Zhang Y."/>
            <person name="Huang X."/>
            <person name="Su Z."/>
            <person name="Tong W."/>
            <person name="Li J."/>
            <person name="Tong Z."/>
            <person name="Li S."/>
            <person name="Ye J."/>
            <person name="Wang L."/>
            <person name="Fang L."/>
            <person name="Lei T."/>
            <person name="Chen C."/>
            <person name="Chen H."/>
            <person name="Xu Z."/>
            <person name="Li H."/>
            <person name="Huang H."/>
            <person name="Zhang F."/>
            <person name="Xu H."/>
            <person name="Li N."/>
            <person name="Zhao C."/>
            <person name="Li S."/>
            <person name="Dong L."/>
            <person name="Huang Y."/>
            <person name="Li L."/>
            <person name="Xi Y."/>
            <person name="Qi Q."/>
            <person name="Li W."/>
            <person name="Zhang B."/>
            <person name="Hu W."/>
            <person name="Zhang Y."/>
            <person name="Tian X."/>
            <person name="Jiao Y."/>
            <person name="Liang X."/>
            <person name="Jin J."/>
            <person name="Gao L."/>
            <person name="Zheng W."/>
            <person name="Hao B."/>
            <person name="Liu S."/>
            <person name="Wang W."/>
            <person name="Yuan L."/>
            <person name="Cao M."/>
            <person name="McDermott J."/>
            <person name="Samudrala R."/>
            <person name="Wang J."/>
            <person name="Wong G.K."/>
            <person name="Yang H."/>
        </authorList>
    </citation>
    <scope>NUCLEOTIDE SEQUENCE [LARGE SCALE GENOMIC DNA]</scope>
    <source>
        <strain evidence="12">cv. 93-11</strain>
    </source>
</reference>
<evidence type="ECO:0000256" key="1">
    <source>
        <dbReference type="ARBA" id="ARBA00022517"/>
    </source>
</evidence>
<dbReference type="OMA" id="QRKDKYY"/>
<gene>
    <name evidence="11" type="ORF">OsI_21019</name>
</gene>
<dbReference type="GO" id="GO:0030687">
    <property type="term" value="C:preribosome, large subunit precursor"/>
    <property type="evidence" value="ECO:0007669"/>
    <property type="project" value="TreeGrafter"/>
</dbReference>
<dbReference type="HOGENOM" id="CLU_009422_8_1_1"/>
<accession>B8AWS5</accession>
<feature type="compositionally biased region" description="Acidic residues" evidence="7">
    <location>
        <begin position="526"/>
        <end position="539"/>
    </location>
</feature>
<evidence type="ECO:0000313" key="12">
    <source>
        <dbReference type="Proteomes" id="UP000007015"/>
    </source>
</evidence>
<keyword evidence="1" id="KW-0690">Ribosome biogenesis</keyword>
<feature type="compositionally biased region" description="Basic and acidic residues" evidence="7">
    <location>
        <begin position="628"/>
        <end position="639"/>
    </location>
</feature>
<dbReference type="Pfam" id="PF01728">
    <property type="entry name" value="FtsJ"/>
    <property type="match status" value="1"/>
</dbReference>
<organism evidence="11 12">
    <name type="scientific">Oryza sativa subsp. indica</name>
    <name type="common">Rice</name>
    <dbReference type="NCBI Taxonomy" id="39946"/>
    <lineage>
        <taxon>Eukaryota</taxon>
        <taxon>Viridiplantae</taxon>
        <taxon>Streptophyta</taxon>
        <taxon>Embryophyta</taxon>
        <taxon>Tracheophyta</taxon>
        <taxon>Spermatophyta</taxon>
        <taxon>Magnoliopsida</taxon>
        <taxon>Liliopsida</taxon>
        <taxon>Poales</taxon>
        <taxon>Poaceae</taxon>
        <taxon>BOP clade</taxon>
        <taxon>Oryzoideae</taxon>
        <taxon>Oryzeae</taxon>
        <taxon>Oryzinae</taxon>
        <taxon>Oryza</taxon>
        <taxon>Oryza sativa</taxon>
    </lineage>
</organism>
<evidence type="ECO:0000256" key="2">
    <source>
        <dbReference type="ARBA" id="ARBA00022552"/>
    </source>
</evidence>
<feature type="region of interest" description="Disordered" evidence="7">
    <location>
        <begin position="626"/>
        <end position="645"/>
    </location>
</feature>
<dbReference type="EMBL" id="CM000130">
    <property type="protein sequence ID" value="EEC79712.1"/>
    <property type="molecule type" value="Genomic_DNA"/>
</dbReference>
<feature type="compositionally biased region" description="Basic and acidic residues" evidence="7">
    <location>
        <begin position="441"/>
        <end position="450"/>
    </location>
</feature>
<feature type="region of interest" description="Disordered" evidence="7">
    <location>
        <begin position="693"/>
        <end position="724"/>
    </location>
</feature>
<dbReference type="HAMAP" id="MF_01547">
    <property type="entry name" value="RNA_methyltr_E"/>
    <property type="match status" value="1"/>
</dbReference>
<dbReference type="Pfam" id="PF07780">
    <property type="entry name" value="Spb1_C"/>
    <property type="match status" value="1"/>
</dbReference>
<dbReference type="InterPro" id="IPR012920">
    <property type="entry name" value="rRNA_MeTfrase_SPB1-like_C"/>
</dbReference>
<evidence type="ECO:0000259" key="9">
    <source>
        <dbReference type="Pfam" id="PF07780"/>
    </source>
</evidence>
<keyword evidence="5" id="KW-0949">S-adenosyl-L-methionine</keyword>
<feature type="compositionally biased region" description="Acidic residues" evidence="7">
    <location>
        <begin position="403"/>
        <end position="431"/>
    </location>
</feature>
<feature type="region of interest" description="Disordered" evidence="7">
    <location>
        <begin position="836"/>
        <end position="868"/>
    </location>
</feature>
<evidence type="ECO:0008006" key="13">
    <source>
        <dbReference type="Google" id="ProtNLM"/>
    </source>
</evidence>
<dbReference type="Proteomes" id="UP000007015">
    <property type="component" value="Chromosome 5"/>
</dbReference>
<keyword evidence="2" id="KW-0698">rRNA processing</keyword>
<feature type="region of interest" description="Disordered" evidence="7">
    <location>
        <begin position="484"/>
        <end position="539"/>
    </location>
</feature>
<feature type="compositionally biased region" description="Basic residues" evidence="7">
    <location>
        <begin position="311"/>
        <end position="331"/>
    </location>
</feature>
<evidence type="ECO:0000256" key="4">
    <source>
        <dbReference type="ARBA" id="ARBA00022679"/>
    </source>
</evidence>
<evidence type="ECO:0000256" key="3">
    <source>
        <dbReference type="ARBA" id="ARBA00022603"/>
    </source>
</evidence>
<dbReference type="GO" id="GO:0000466">
    <property type="term" value="P:maturation of 5.8S rRNA from tricistronic rRNA transcript (SSU-rRNA, 5.8S rRNA, LSU-rRNA)"/>
    <property type="evidence" value="ECO:0007669"/>
    <property type="project" value="TreeGrafter"/>
</dbReference>
<dbReference type="SUPFAM" id="SSF53335">
    <property type="entry name" value="S-adenosyl-L-methionine-dependent methyltransferases"/>
    <property type="match status" value="1"/>
</dbReference>
<dbReference type="InterPro" id="IPR002877">
    <property type="entry name" value="RNA_MeTrfase_FtsJ_dom"/>
</dbReference>
<sequence>MGKTKGKQRQDKFYHLAKEQGYRSRAAFKLLQLDARFRFLPTARAVLDLCAAPGGWVQVAVNHAPVGAFVVGVDLVPIRPIRGAHSLTEDITTTKCRAAVRRLMDSNGVAAFDVVLHDGSPNVGGAWAQEATAQSSLVIDAVRLATMFLAPKGAFITKVFRSQDYNAIMYCLKQVRDPLKPDRQKRNRDGYEEGNTTLRKAGLASDFIWSEGQTPLEFLGSFNAISFDDPASLPIKNHELTTDEIKALCEDLYVLDKNSFKHILKWRIRIRKALSSSEVTKKTDDTAVEVNVKDDDQLLQEMEELTSVIDRKKKREKKRQSKRRAKDKARKATGMQIDATGDNYGDPDLFSISAIKGGKELQAIESAELNVEDAQGDTYERYVTKKGGEVKQERKRAKRVNTDADEELLEGGEDDGDDVDMDQGSDEEQDQETNPLLLSLDAEKPTKEQMMEQWFSQDVFTEAGTGVVEQSDSEDEREQLTRIAKKKADSGKKEKSAKAKRLQQDDFEIVPAEPVRTEDDSSPSSDESDELDEDLDDDTKAEVLAYARKMLRKKQREQILDDAYNKYMFDDEGLPKWFAEDEKRHNQPMKPVTKEEVAAMRAQFKEIDARPAKKVAEAKARKKRVAMKKLDKARQKADAIADQNDINEQSKRKMIDRIYKKAIPKKPQKEYVVAKKGVQVRAGKGKILVDKRMKKDKRASKVKGGKGAKGKGKKGGGQKGDTEDAAMFKGFNTMIKGEVDRIIQAGASSEVSTSGKEFQEPNISVDQKQTHVNSLASISQKAFARMVQNIRGNPASFRWLYADMIPRERSPVAWSMLQEGIKDAACKHLLLSNGHLHPMDQDPTRHSSSGEMPCQAFGKVNQAQIRSS</sequence>
<dbReference type="GO" id="GO:0000463">
    <property type="term" value="P:maturation of LSU-rRNA from tricistronic rRNA transcript (SSU-rRNA, 5.8S rRNA, LSU-rRNA)"/>
    <property type="evidence" value="ECO:0007669"/>
    <property type="project" value="TreeGrafter"/>
</dbReference>
<feature type="compositionally biased region" description="Basic residues" evidence="7">
    <location>
        <begin position="694"/>
        <end position="716"/>
    </location>
</feature>
<dbReference type="InterPro" id="IPR029063">
    <property type="entry name" value="SAM-dependent_MTases_sf"/>
</dbReference>